<name>F0IVT4_STRSA</name>
<dbReference type="EMBL" id="AEXZ01000011">
    <property type="protein sequence ID" value="EGD37949.1"/>
    <property type="molecule type" value="Genomic_DNA"/>
</dbReference>
<dbReference type="PANTHER" id="PTHR30213">
    <property type="entry name" value="INNER MEMBRANE PROTEIN YHJD"/>
    <property type="match status" value="1"/>
</dbReference>
<keyword evidence="3 6" id="KW-0812">Transmembrane</keyword>
<feature type="transmembrane region" description="Helical" evidence="6">
    <location>
        <begin position="143"/>
        <end position="170"/>
    </location>
</feature>
<gene>
    <name evidence="7" type="primary">rbn</name>
    <name evidence="7" type="ORF">HMPREF9384_1946</name>
</gene>
<accession>F0IVT4</accession>
<evidence type="ECO:0000256" key="4">
    <source>
        <dbReference type="ARBA" id="ARBA00022989"/>
    </source>
</evidence>
<feature type="transmembrane region" description="Helical" evidence="6">
    <location>
        <begin position="102"/>
        <end position="122"/>
    </location>
</feature>
<evidence type="ECO:0000256" key="6">
    <source>
        <dbReference type="SAM" id="Phobius"/>
    </source>
</evidence>
<evidence type="ECO:0000256" key="2">
    <source>
        <dbReference type="ARBA" id="ARBA00022475"/>
    </source>
</evidence>
<comment type="caution">
    <text evidence="7">The sequence shown here is derived from an EMBL/GenBank/DDBJ whole genome shotgun (WGS) entry which is preliminary data.</text>
</comment>
<dbReference type="AlphaFoldDB" id="F0IVT4"/>
<organism evidence="7 8">
    <name type="scientific">Streptococcus sanguinis SK160</name>
    <dbReference type="NCBI Taxonomy" id="888812"/>
    <lineage>
        <taxon>Bacteria</taxon>
        <taxon>Bacillati</taxon>
        <taxon>Bacillota</taxon>
        <taxon>Bacilli</taxon>
        <taxon>Lactobacillales</taxon>
        <taxon>Streptococcaceae</taxon>
        <taxon>Streptococcus</taxon>
    </lineage>
</organism>
<dbReference type="Pfam" id="PF03631">
    <property type="entry name" value="Virul_fac_BrkB"/>
    <property type="match status" value="1"/>
</dbReference>
<dbReference type="PANTHER" id="PTHR30213:SF0">
    <property type="entry name" value="UPF0761 MEMBRANE PROTEIN YIHY"/>
    <property type="match status" value="1"/>
</dbReference>
<keyword evidence="4 6" id="KW-1133">Transmembrane helix</keyword>
<protein>
    <submittedName>
        <fullName evidence="7">Ribonuclease BN</fullName>
    </submittedName>
</protein>
<evidence type="ECO:0000256" key="3">
    <source>
        <dbReference type="ARBA" id="ARBA00022692"/>
    </source>
</evidence>
<feature type="transmembrane region" description="Helical" evidence="6">
    <location>
        <begin position="222"/>
        <end position="243"/>
    </location>
</feature>
<dbReference type="PIRSF" id="PIRSF035875">
    <property type="entry name" value="RNase_BN"/>
    <property type="match status" value="1"/>
</dbReference>
<feature type="transmembrane region" description="Helical" evidence="6">
    <location>
        <begin position="44"/>
        <end position="65"/>
    </location>
</feature>
<keyword evidence="5 6" id="KW-0472">Membrane</keyword>
<keyword evidence="2" id="KW-1003">Cell membrane</keyword>
<dbReference type="HOGENOM" id="CLU_045539_4_0_9"/>
<reference evidence="7 8" key="1">
    <citation type="submission" date="2011-02" db="EMBL/GenBank/DDBJ databases">
        <authorList>
            <person name="Muzny D."/>
            <person name="Qin X."/>
            <person name="Deng J."/>
            <person name="Jiang H."/>
            <person name="Liu Y."/>
            <person name="Qu J."/>
            <person name="Song X.-Z."/>
            <person name="Zhang L."/>
            <person name="Thornton R."/>
            <person name="Coyle M."/>
            <person name="Francisco L."/>
            <person name="Jackson L."/>
            <person name="Javaid M."/>
            <person name="Korchina V."/>
            <person name="Kovar C."/>
            <person name="Mata R."/>
            <person name="Mathew T."/>
            <person name="Ngo R."/>
            <person name="Nguyen L."/>
            <person name="Nguyen N."/>
            <person name="Okwuonu G."/>
            <person name="Ongeri F."/>
            <person name="Pham C."/>
            <person name="Simmons D."/>
            <person name="Wilczek-Boney K."/>
            <person name="Hale W."/>
            <person name="Jakkamsetti A."/>
            <person name="Pham P."/>
            <person name="Ruth R."/>
            <person name="San Lucas F."/>
            <person name="Warren J."/>
            <person name="Zhang J."/>
            <person name="Zhao Z."/>
            <person name="Zhou C."/>
            <person name="Zhu D."/>
            <person name="Lee S."/>
            <person name="Bess C."/>
            <person name="Blankenburg K."/>
            <person name="Forbes L."/>
            <person name="Fu Q."/>
            <person name="Gubbala S."/>
            <person name="Hirani K."/>
            <person name="Jayaseelan J.C."/>
            <person name="Lara F."/>
            <person name="Munidasa M."/>
            <person name="Palculict T."/>
            <person name="Patil S."/>
            <person name="Pu L.-L."/>
            <person name="Saada N."/>
            <person name="Tang L."/>
            <person name="Weissenberger G."/>
            <person name="Zhu Y."/>
            <person name="Hemphill L."/>
            <person name="Shang Y."/>
            <person name="Youmans B."/>
            <person name="Ayvaz T."/>
            <person name="Ross M."/>
            <person name="Santibanez J."/>
            <person name="Aqrawi P."/>
            <person name="Gross S."/>
            <person name="Joshi V."/>
            <person name="Fowler G."/>
            <person name="Nazareth L."/>
            <person name="Reid J."/>
            <person name="Worley K."/>
            <person name="Petrosino J."/>
            <person name="Highlander S."/>
            <person name="Gibbs R."/>
        </authorList>
    </citation>
    <scope>NUCLEOTIDE SEQUENCE [LARGE SCALE GENOMIC DNA]</scope>
    <source>
        <strain evidence="7 8">SK160</strain>
    </source>
</reference>
<evidence type="ECO:0000313" key="8">
    <source>
        <dbReference type="Proteomes" id="UP000004562"/>
    </source>
</evidence>
<comment type="subcellular location">
    <subcellularLocation>
        <location evidence="1">Cell membrane</location>
        <topology evidence="1">Multi-pass membrane protein</topology>
    </subcellularLocation>
</comment>
<evidence type="ECO:0000256" key="5">
    <source>
        <dbReference type="ARBA" id="ARBA00023136"/>
    </source>
</evidence>
<evidence type="ECO:0000313" key="7">
    <source>
        <dbReference type="EMBL" id="EGD37949.1"/>
    </source>
</evidence>
<sequence length="313" mass="36458">MSQLFLKEKRVKKFFAKIRRNQFLREFFRFYKEADSELSSVAVAYYWLISVFPLLLIVVNILPYFHIPVADFLTAIKDMLPETLYDVVAKVMREVLTQPSTGLLSFSVLSALWTFSKSMNFLQIAFNKAYGVAKSRGLISHRVMSLFVSLGLQILFALTLFLTMFGHMSLDFLRTYWKLDNQLYQHLQHFTEPLIYALLFAVLVMLYYFLPNVKIKKKRYVLPGSAFVLLTILALLNIFSVYMDNYLNHLVDVRFFSSIIMVVMMFWFIMIAKILIVGAVLNASIQSCCESGFQVESTGRFTFKKKEHDDEED</sequence>
<evidence type="ECO:0000256" key="1">
    <source>
        <dbReference type="ARBA" id="ARBA00004651"/>
    </source>
</evidence>
<dbReference type="Proteomes" id="UP000004562">
    <property type="component" value="Unassembled WGS sequence"/>
</dbReference>
<dbReference type="InterPro" id="IPR017039">
    <property type="entry name" value="Virul_fac_BrkB"/>
</dbReference>
<dbReference type="GO" id="GO:0005886">
    <property type="term" value="C:plasma membrane"/>
    <property type="evidence" value="ECO:0007669"/>
    <property type="project" value="UniProtKB-SubCell"/>
</dbReference>
<feature type="transmembrane region" description="Helical" evidence="6">
    <location>
        <begin position="255"/>
        <end position="276"/>
    </location>
</feature>
<proteinExistence type="predicted"/>
<dbReference type="PATRIC" id="fig|888812.3.peg.1919"/>
<feature type="transmembrane region" description="Helical" evidence="6">
    <location>
        <begin position="190"/>
        <end position="210"/>
    </location>
</feature>